<keyword evidence="2" id="KW-0479">Metal-binding</keyword>
<dbReference type="SFLD" id="SFLDG00180">
    <property type="entry name" value="muconate_cycloisomerase"/>
    <property type="match status" value="1"/>
</dbReference>
<dbReference type="InterPro" id="IPR029017">
    <property type="entry name" value="Enolase-like_N"/>
</dbReference>
<dbReference type="AlphaFoldDB" id="A0A6J5ZYP4"/>
<dbReference type="Pfam" id="PF02746">
    <property type="entry name" value="MR_MLE_N"/>
    <property type="match status" value="1"/>
</dbReference>
<dbReference type="InterPro" id="IPR029065">
    <property type="entry name" value="Enolase_C-like"/>
</dbReference>
<dbReference type="Gene3D" id="3.30.390.10">
    <property type="entry name" value="Enolase-like, N-terminal domain"/>
    <property type="match status" value="1"/>
</dbReference>
<keyword evidence="3" id="KW-0413">Isomerase</keyword>
<evidence type="ECO:0000256" key="3">
    <source>
        <dbReference type="ARBA" id="ARBA00023235"/>
    </source>
</evidence>
<dbReference type="SMART" id="SM00922">
    <property type="entry name" value="MR_MLE"/>
    <property type="match status" value="1"/>
</dbReference>
<dbReference type="InterPro" id="IPR013342">
    <property type="entry name" value="Mandelate_racemase_C"/>
</dbReference>
<evidence type="ECO:0000313" key="5">
    <source>
        <dbReference type="EMBL" id="CAB4344513.1"/>
    </source>
</evidence>
<dbReference type="SUPFAM" id="SSF54826">
    <property type="entry name" value="Enolase N-terminal domain-like"/>
    <property type="match status" value="1"/>
</dbReference>
<dbReference type="GO" id="GO:0046872">
    <property type="term" value="F:metal ion binding"/>
    <property type="evidence" value="ECO:0007669"/>
    <property type="project" value="UniProtKB-KW"/>
</dbReference>
<dbReference type="InterPro" id="IPR013341">
    <property type="entry name" value="Mandelate_racemase_N_dom"/>
</dbReference>
<feature type="domain" description="Mandelate racemase/muconate lactonizing enzyme C-terminal" evidence="4">
    <location>
        <begin position="138"/>
        <end position="230"/>
    </location>
</feature>
<gene>
    <name evidence="5" type="ORF">UFOPK3547_00944</name>
</gene>
<dbReference type="GO" id="GO:0016854">
    <property type="term" value="F:racemase and epimerase activity"/>
    <property type="evidence" value="ECO:0007669"/>
    <property type="project" value="UniProtKB-ARBA"/>
</dbReference>
<accession>A0A6J5ZYP4</accession>
<reference evidence="5" key="1">
    <citation type="submission" date="2020-05" db="EMBL/GenBank/DDBJ databases">
        <authorList>
            <person name="Chiriac C."/>
            <person name="Salcher M."/>
            <person name="Ghai R."/>
            <person name="Kavagutti S V."/>
        </authorList>
    </citation>
    <scope>NUCLEOTIDE SEQUENCE</scope>
</reference>
<dbReference type="PANTHER" id="PTHR48073">
    <property type="entry name" value="O-SUCCINYLBENZOATE SYNTHASE-RELATED"/>
    <property type="match status" value="1"/>
</dbReference>
<dbReference type="InterPro" id="IPR036849">
    <property type="entry name" value="Enolase-like_C_sf"/>
</dbReference>
<dbReference type="SFLD" id="SFLDF00009">
    <property type="entry name" value="o-succinylbenzoate_synthase"/>
    <property type="match status" value="1"/>
</dbReference>
<dbReference type="PANTHER" id="PTHR48073:SF2">
    <property type="entry name" value="O-SUCCINYLBENZOATE SYNTHASE"/>
    <property type="match status" value="1"/>
</dbReference>
<dbReference type="EMBL" id="CAESAN010000071">
    <property type="protein sequence ID" value="CAB4344513.1"/>
    <property type="molecule type" value="Genomic_DNA"/>
</dbReference>
<comment type="similarity">
    <text evidence="1">Belongs to the mandelate racemase/muconate lactonizing enzyme family.</text>
</comment>
<evidence type="ECO:0000256" key="1">
    <source>
        <dbReference type="ARBA" id="ARBA00008031"/>
    </source>
</evidence>
<dbReference type="Pfam" id="PF13378">
    <property type="entry name" value="MR_MLE_C"/>
    <property type="match status" value="1"/>
</dbReference>
<name>A0A6J5ZYP4_9ZZZZ</name>
<dbReference type="Gene3D" id="3.20.20.120">
    <property type="entry name" value="Enolase-like C-terminal domain"/>
    <property type="match status" value="1"/>
</dbReference>
<dbReference type="SUPFAM" id="SSF51604">
    <property type="entry name" value="Enolase C-terminal domain-like"/>
    <property type="match status" value="1"/>
</dbReference>
<evidence type="ECO:0000259" key="4">
    <source>
        <dbReference type="SMART" id="SM00922"/>
    </source>
</evidence>
<protein>
    <submittedName>
        <fullName evidence="5">Unannotated protein</fullName>
    </submittedName>
</protein>
<sequence>MKAEIESITLELAEPLVSSAGTVDERDLLLVCLEGEHGLVGWGEAAPLEPYDGVTIDRCRTALELQTAALRAAPKSATGAELLELARSADDLPQAMAAIDTALWDLAGQRDGVPLAELLSRDPSRKVPVNGVIGAETPVIAAQLASDLVAAGFTTLKVKVGTDDDIERLEAVRVAVGPRIALRIDANGAWSLAEARARLAAMEPFGIEIAEEPVSGVDALRELAQSTSTPIAADETSGLIGALAAAPTQYVCLKLGRAGGISALLAQAALVRSSGGEVYVASMLDGPVGIAAAVHAAAALRITTPCGLATLDRFDGVDGGLLAPTGGEITVPLGAGLGVGPAEA</sequence>
<dbReference type="SFLD" id="SFLDS00001">
    <property type="entry name" value="Enolase"/>
    <property type="match status" value="1"/>
</dbReference>
<proteinExistence type="inferred from homology"/>
<organism evidence="5">
    <name type="scientific">freshwater metagenome</name>
    <dbReference type="NCBI Taxonomy" id="449393"/>
    <lineage>
        <taxon>unclassified sequences</taxon>
        <taxon>metagenomes</taxon>
        <taxon>ecological metagenomes</taxon>
    </lineage>
</organism>
<evidence type="ECO:0000256" key="2">
    <source>
        <dbReference type="ARBA" id="ARBA00022723"/>
    </source>
</evidence>